<dbReference type="EMBL" id="JARKIE010000445">
    <property type="protein sequence ID" value="KAJ7638073.1"/>
    <property type="molecule type" value="Genomic_DNA"/>
</dbReference>
<name>A0AAD7FT67_MYCRO</name>
<feature type="non-terminal residue" evidence="1">
    <location>
        <position position="96"/>
    </location>
</feature>
<proteinExistence type="predicted"/>
<organism evidence="1 2">
    <name type="scientific">Mycena rosella</name>
    <name type="common">Pink bonnet</name>
    <name type="synonym">Agaricus rosellus</name>
    <dbReference type="NCBI Taxonomy" id="1033263"/>
    <lineage>
        <taxon>Eukaryota</taxon>
        <taxon>Fungi</taxon>
        <taxon>Dikarya</taxon>
        <taxon>Basidiomycota</taxon>
        <taxon>Agaricomycotina</taxon>
        <taxon>Agaricomycetes</taxon>
        <taxon>Agaricomycetidae</taxon>
        <taxon>Agaricales</taxon>
        <taxon>Marasmiineae</taxon>
        <taxon>Mycenaceae</taxon>
        <taxon>Mycena</taxon>
    </lineage>
</organism>
<dbReference type="AlphaFoldDB" id="A0AAD7FT67"/>
<keyword evidence="2" id="KW-1185">Reference proteome</keyword>
<evidence type="ECO:0000313" key="1">
    <source>
        <dbReference type="EMBL" id="KAJ7638073.1"/>
    </source>
</evidence>
<evidence type="ECO:0000313" key="2">
    <source>
        <dbReference type="Proteomes" id="UP001221757"/>
    </source>
</evidence>
<comment type="caution">
    <text evidence="1">The sequence shown here is derived from an EMBL/GenBank/DDBJ whole genome shotgun (WGS) entry which is preliminary data.</text>
</comment>
<protein>
    <submittedName>
        <fullName evidence="1">Uncharacterized protein</fullName>
    </submittedName>
</protein>
<sequence>MIRSTLGFRLSFGPTLAMRPPLMIRSTLGFRLSFGPTLAMMPPLLIRSALERRYLPRRRAGGVVGPGSKVFGTRYINVSEGFSVVVMGGFNTHHLV</sequence>
<accession>A0AAD7FT67</accession>
<reference evidence="1" key="1">
    <citation type="submission" date="2023-03" db="EMBL/GenBank/DDBJ databases">
        <title>Massive genome expansion in bonnet fungi (Mycena s.s.) driven by repeated elements and novel gene families across ecological guilds.</title>
        <authorList>
            <consortium name="Lawrence Berkeley National Laboratory"/>
            <person name="Harder C.B."/>
            <person name="Miyauchi S."/>
            <person name="Viragh M."/>
            <person name="Kuo A."/>
            <person name="Thoen E."/>
            <person name="Andreopoulos B."/>
            <person name="Lu D."/>
            <person name="Skrede I."/>
            <person name="Drula E."/>
            <person name="Henrissat B."/>
            <person name="Morin E."/>
            <person name="Kohler A."/>
            <person name="Barry K."/>
            <person name="LaButti K."/>
            <person name="Morin E."/>
            <person name="Salamov A."/>
            <person name="Lipzen A."/>
            <person name="Mereny Z."/>
            <person name="Hegedus B."/>
            <person name="Baldrian P."/>
            <person name="Stursova M."/>
            <person name="Weitz H."/>
            <person name="Taylor A."/>
            <person name="Grigoriev I.V."/>
            <person name="Nagy L.G."/>
            <person name="Martin F."/>
            <person name="Kauserud H."/>
        </authorList>
    </citation>
    <scope>NUCLEOTIDE SEQUENCE</scope>
    <source>
        <strain evidence="1">CBHHK067</strain>
    </source>
</reference>
<dbReference type="Proteomes" id="UP001221757">
    <property type="component" value="Unassembled WGS sequence"/>
</dbReference>
<gene>
    <name evidence="1" type="ORF">B0H17DRAFT_1106338</name>
</gene>